<feature type="domain" description="J" evidence="3">
    <location>
        <begin position="8"/>
        <end position="73"/>
    </location>
</feature>
<evidence type="ECO:0000256" key="1">
    <source>
        <dbReference type="ARBA" id="ARBA00023186"/>
    </source>
</evidence>
<evidence type="ECO:0000259" key="3">
    <source>
        <dbReference type="PROSITE" id="PS50076"/>
    </source>
</evidence>
<keyword evidence="2" id="KW-0175">Coiled coil</keyword>
<keyword evidence="5" id="KW-1185">Reference proteome</keyword>
<comment type="caution">
    <text evidence="4">The sequence shown here is derived from an EMBL/GenBank/DDBJ whole genome shotgun (WGS) entry which is preliminary data.</text>
</comment>
<dbReference type="SMART" id="SM00271">
    <property type="entry name" value="DnaJ"/>
    <property type="match status" value="1"/>
</dbReference>
<dbReference type="Gene3D" id="1.10.287.110">
    <property type="entry name" value="DnaJ domain"/>
    <property type="match status" value="1"/>
</dbReference>
<dbReference type="GO" id="GO:0051787">
    <property type="term" value="F:misfolded protein binding"/>
    <property type="evidence" value="ECO:0007669"/>
    <property type="project" value="TreeGrafter"/>
</dbReference>
<dbReference type="PRINTS" id="PR00625">
    <property type="entry name" value="JDOMAIN"/>
</dbReference>
<dbReference type="Pfam" id="PF00226">
    <property type="entry name" value="DnaJ"/>
    <property type="match status" value="1"/>
</dbReference>
<dbReference type="Proteomes" id="UP000297299">
    <property type="component" value="Unassembled WGS sequence"/>
</dbReference>
<dbReference type="InterPro" id="IPR001623">
    <property type="entry name" value="DnaJ_domain"/>
</dbReference>
<dbReference type="STRING" id="38488.A0A4Y8D250"/>
<keyword evidence="1" id="KW-0143">Chaperone</keyword>
<feature type="coiled-coil region" evidence="2">
    <location>
        <begin position="139"/>
        <end position="181"/>
    </location>
</feature>
<evidence type="ECO:0000256" key="2">
    <source>
        <dbReference type="SAM" id="Coils"/>
    </source>
</evidence>
<reference evidence="4 5" key="1">
    <citation type="submission" date="2017-11" db="EMBL/GenBank/DDBJ databases">
        <title>Comparative genomics of Botrytis spp.</title>
        <authorList>
            <person name="Valero-Jimenez C.A."/>
            <person name="Tapia P."/>
            <person name="Veloso J."/>
            <person name="Silva-Moreno E."/>
            <person name="Staats M."/>
            <person name="Valdes J.H."/>
            <person name="Van Kan J.A.L."/>
        </authorList>
    </citation>
    <scope>NUCLEOTIDE SEQUENCE [LARGE SCALE GENOMIC DNA]</scope>
    <source>
        <strain evidence="4 5">MUCL2830</strain>
    </source>
</reference>
<dbReference type="EMBL" id="PHWZ01000154">
    <property type="protein sequence ID" value="TEY63547.1"/>
    <property type="molecule type" value="Genomic_DNA"/>
</dbReference>
<accession>A0A4Y8D250</accession>
<dbReference type="AlphaFoldDB" id="A0A4Y8D250"/>
<organism evidence="4 5">
    <name type="scientific">Botryotinia calthae</name>
    <dbReference type="NCBI Taxonomy" id="38488"/>
    <lineage>
        <taxon>Eukaryota</taxon>
        <taxon>Fungi</taxon>
        <taxon>Dikarya</taxon>
        <taxon>Ascomycota</taxon>
        <taxon>Pezizomycotina</taxon>
        <taxon>Leotiomycetes</taxon>
        <taxon>Helotiales</taxon>
        <taxon>Sclerotiniaceae</taxon>
        <taxon>Botryotinia</taxon>
    </lineage>
</organism>
<dbReference type="OrthoDB" id="10250354at2759"/>
<evidence type="ECO:0000313" key="4">
    <source>
        <dbReference type="EMBL" id="TEY63547.1"/>
    </source>
</evidence>
<proteinExistence type="predicted"/>
<sequence length="269" mass="31417">MPSIPDFDLYEALEVPRDASAQDITKSYRRLARVHHPDKNLDNASATGKFQNVQAAYDILSDERQRREYDQPVLSNLFSGPRQQYHPRESYEDEYGETEEMMFDQFFRMFFTRASSRPRYDRSAEFEAEMECREREAKLRREADAAREADRAAARLEKARRDAAEKAKEDAKTELKKTMKDDAVTLKEKTEMEHKLKMGVIFAANGCVTDTEKQACCEHCFFWPKERMKKKFKCLTCGQKRGLTQYKCPYCALVLCQSCLAAKRFTKKL</sequence>
<dbReference type="InterPro" id="IPR051948">
    <property type="entry name" value="Hsp70_co-chaperone_J-domain"/>
</dbReference>
<evidence type="ECO:0000313" key="5">
    <source>
        <dbReference type="Proteomes" id="UP000297299"/>
    </source>
</evidence>
<dbReference type="PANTHER" id="PTHR44360:SF1">
    <property type="entry name" value="DNAJ HOMOLOG SUBFAMILY B MEMBER 9"/>
    <property type="match status" value="1"/>
</dbReference>
<dbReference type="PANTHER" id="PTHR44360">
    <property type="entry name" value="DNAJ HOMOLOG SUBFAMILY B MEMBER 9"/>
    <property type="match status" value="1"/>
</dbReference>
<dbReference type="InterPro" id="IPR036869">
    <property type="entry name" value="J_dom_sf"/>
</dbReference>
<dbReference type="PROSITE" id="PS50076">
    <property type="entry name" value="DNAJ_2"/>
    <property type="match status" value="1"/>
</dbReference>
<protein>
    <recommendedName>
        <fullName evidence="3">J domain-containing protein</fullName>
    </recommendedName>
</protein>
<dbReference type="PROSITE" id="PS00636">
    <property type="entry name" value="DNAJ_1"/>
    <property type="match status" value="1"/>
</dbReference>
<dbReference type="CDD" id="cd06257">
    <property type="entry name" value="DnaJ"/>
    <property type="match status" value="1"/>
</dbReference>
<dbReference type="GO" id="GO:0036503">
    <property type="term" value="P:ERAD pathway"/>
    <property type="evidence" value="ECO:0007669"/>
    <property type="project" value="TreeGrafter"/>
</dbReference>
<dbReference type="SUPFAM" id="SSF46565">
    <property type="entry name" value="Chaperone J-domain"/>
    <property type="match status" value="1"/>
</dbReference>
<gene>
    <name evidence="4" type="ORF">BOTCAL_0154g00160</name>
</gene>
<dbReference type="GO" id="GO:0051087">
    <property type="term" value="F:protein-folding chaperone binding"/>
    <property type="evidence" value="ECO:0007669"/>
    <property type="project" value="TreeGrafter"/>
</dbReference>
<dbReference type="GO" id="GO:0005783">
    <property type="term" value="C:endoplasmic reticulum"/>
    <property type="evidence" value="ECO:0007669"/>
    <property type="project" value="TreeGrafter"/>
</dbReference>
<name>A0A4Y8D250_9HELO</name>
<dbReference type="InterPro" id="IPR018253">
    <property type="entry name" value="DnaJ_domain_CS"/>
</dbReference>